<dbReference type="AlphaFoldDB" id="A0A6J8ELR6"/>
<dbReference type="Proteomes" id="UP000507470">
    <property type="component" value="Unassembled WGS sequence"/>
</dbReference>
<evidence type="ECO:0000256" key="1">
    <source>
        <dbReference type="PROSITE-ProRule" id="PRU00076"/>
    </source>
</evidence>
<feature type="disulfide bond" evidence="1">
    <location>
        <begin position="129"/>
        <end position="138"/>
    </location>
</feature>
<dbReference type="InterPro" id="IPR000742">
    <property type="entry name" value="EGF"/>
</dbReference>
<dbReference type="SMART" id="SM00181">
    <property type="entry name" value="EGF"/>
    <property type="match status" value="4"/>
</dbReference>
<dbReference type="OrthoDB" id="6130543at2759"/>
<keyword evidence="1" id="KW-0245">EGF-like domain</keyword>
<keyword evidence="2" id="KW-0732">Signal</keyword>
<feature type="domain" description="EGF-like" evidence="3">
    <location>
        <begin position="19"/>
        <end position="56"/>
    </location>
</feature>
<sequence>MLYTKLMLCALVLVIAEGTDNPCDTNICNNGGTCIHLYDDNVVCICATGYRGATCDDEEFIFSGNSNDPCNPDPCENGHCKRLNKNTIQCVCDAGYSGRFCDVNPCDTNICNNGGTCIHLYDDIVVCTCATGYRGVTCDDKEFMFSGNSNDPCDPDPCENGNCKRLDKNTIQCVCDAGYSGRFCDGKYIRCL</sequence>
<dbReference type="SUPFAM" id="SSF57196">
    <property type="entry name" value="EGF/Laminin"/>
    <property type="match status" value="4"/>
</dbReference>
<feature type="disulfide bond" evidence="1">
    <location>
        <begin position="70"/>
        <end position="80"/>
    </location>
</feature>
<dbReference type="Gene3D" id="2.10.25.10">
    <property type="entry name" value="Laminin"/>
    <property type="match status" value="4"/>
</dbReference>
<dbReference type="PROSITE" id="PS00022">
    <property type="entry name" value="EGF_1"/>
    <property type="match status" value="3"/>
</dbReference>
<proteinExistence type="predicted"/>
<dbReference type="InterPro" id="IPR050906">
    <property type="entry name" value="Notch_signaling"/>
</dbReference>
<dbReference type="Pfam" id="PF00008">
    <property type="entry name" value="EGF"/>
    <property type="match status" value="2"/>
</dbReference>
<accession>A0A6J8ELR6</accession>
<keyword evidence="1" id="KW-1015">Disulfide bond</keyword>
<name>A0A6J8ELR6_MYTCO</name>
<evidence type="ECO:0000256" key="2">
    <source>
        <dbReference type="SAM" id="SignalP"/>
    </source>
</evidence>
<gene>
    <name evidence="4" type="ORF">MCOR_53054</name>
</gene>
<dbReference type="PROSITE" id="PS50026">
    <property type="entry name" value="EGF_3"/>
    <property type="match status" value="4"/>
</dbReference>
<protein>
    <recommendedName>
        <fullName evidence="3">EGF-like domain-containing protein</fullName>
    </recommendedName>
</protein>
<organism evidence="4 5">
    <name type="scientific">Mytilus coruscus</name>
    <name type="common">Sea mussel</name>
    <dbReference type="NCBI Taxonomy" id="42192"/>
    <lineage>
        <taxon>Eukaryota</taxon>
        <taxon>Metazoa</taxon>
        <taxon>Spiralia</taxon>
        <taxon>Lophotrochozoa</taxon>
        <taxon>Mollusca</taxon>
        <taxon>Bivalvia</taxon>
        <taxon>Autobranchia</taxon>
        <taxon>Pteriomorphia</taxon>
        <taxon>Mytilida</taxon>
        <taxon>Mytiloidea</taxon>
        <taxon>Mytilidae</taxon>
        <taxon>Mytilinae</taxon>
        <taxon>Mytilus</taxon>
    </lineage>
</organism>
<evidence type="ECO:0000313" key="4">
    <source>
        <dbReference type="EMBL" id="CAC5420873.1"/>
    </source>
</evidence>
<dbReference type="PANTHER" id="PTHR24044:SF467">
    <property type="entry name" value="DELTA AND NOTCH-LIKE EPIDERMAL GROWTH FACTOR-RELATED RECEPTOR"/>
    <property type="match status" value="1"/>
</dbReference>
<evidence type="ECO:0000259" key="3">
    <source>
        <dbReference type="PROSITE" id="PS50026"/>
    </source>
</evidence>
<feature type="signal peptide" evidence="2">
    <location>
        <begin position="1"/>
        <end position="18"/>
    </location>
</feature>
<feature type="disulfide bond" evidence="1">
    <location>
        <begin position="153"/>
        <end position="163"/>
    </location>
</feature>
<evidence type="ECO:0000313" key="5">
    <source>
        <dbReference type="Proteomes" id="UP000507470"/>
    </source>
</evidence>
<comment type="caution">
    <text evidence="1">Lacks conserved residue(s) required for the propagation of feature annotation.</text>
</comment>
<feature type="disulfide bond" evidence="1">
    <location>
        <begin position="175"/>
        <end position="184"/>
    </location>
</feature>
<dbReference type="InterPro" id="IPR002049">
    <property type="entry name" value="LE_dom"/>
</dbReference>
<dbReference type="GO" id="GO:0005112">
    <property type="term" value="F:Notch binding"/>
    <property type="evidence" value="ECO:0007669"/>
    <property type="project" value="TreeGrafter"/>
</dbReference>
<dbReference type="PROSITE" id="PS01186">
    <property type="entry name" value="EGF_2"/>
    <property type="match status" value="3"/>
</dbReference>
<feature type="disulfide bond" evidence="1">
    <location>
        <begin position="46"/>
        <end position="55"/>
    </location>
</feature>
<reference evidence="4 5" key="1">
    <citation type="submission" date="2020-06" db="EMBL/GenBank/DDBJ databases">
        <authorList>
            <person name="Li R."/>
            <person name="Bekaert M."/>
        </authorList>
    </citation>
    <scope>NUCLEOTIDE SEQUENCE [LARGE SCALE GENOMIC DNA]</scope>
    <source>
        <strain evidence="5">wild</strain>
    </source>
</reference>
<feature type="domain" description="EGF-like" evidence="3">
    <location>
        <begin position="66"/>
        <end position="99"/>
    </location>
</feature>
<keyword evidence="5" id="KW-1185">Reference proteome</keyword>
<feature type="domain" description="EGF-like" evidence="3">
    <location>
        <begin position="102"/>
        <end position="139"/>
    </location>
</feature>
<dbReference type="EMBL" id="CACVKT020009188">
    <property type="protein sequence ID" value="CAC5420873.1"/>
    <property type="molecule type" value="Genomic_DNA"/>
</dbReference>
<dbReference type="PANTHER" id="PTHR24044">
    <property type="entry name" value="NOTCH LIGAND FAMILY MEMBER"/>
    <property type="match status" value="1"/>
</dbReference>
<feature type="chain" id="PRO_5026776539" description="EGF-like domain-containing protein" evidence="2">
    <location>
        <begin position="19"/>
        <end position="192"/>
    </location>
</feature>
<feature type="domain" description="EGF-like" evidence="3">
    <location>
        <begin position="149"/>
        <end position="185"/>
    </location>
</feature>
<dbReference type="Pfam" id="PF00053">
    <property type="entry name" value="EGF_laminin"/>
    <property type="match status" value="1"/>
</dbReference>